<dbReference type="Gene3D" id="2.30.30.100">
    <property type="match status" value="1"/>
</dbReference>
<dbReference type="InterPro" id="IPR013196">
    <property type="entry name" value="HTH_11"/>
</dbReference>
<feature type="binding site" evidence="5">
    <location>
        <begin position="90"/>
        <end position="92"/>
    </location>
    <ligand>
        <name>biotin</name>
        <dbReference type="ChEBI" id="CHEBI:57586"/>
    </ligand>
</feature>
<keyword evidence="1 5" id="KW-0436">Ligase</keyword>
<evidence type="ECO:0000256" key="5">
    <source>
        <dbReference type="HAMAP-Rule" id="MF_00978"/>
    </source>
</evidence>
<comment type="catalytic activity">
    <reaction evidence="5">
        <text>biotin + L-lysyl-[protein] + ATP = N(6)-biotinyl-L-lysyl-[protein] + AMP + diphosphate + H(+)</text>
        <dbReference type="Rhea" id="RHEA:11756"/>
        <dbReference type="Rhea" id="RHEA-COMP:9752"/>
        <dbReference type="Rhea" id="RHEA-COMP:10505"/>
        <dbReference type="ChEBI" id="CHEBI:15378"/>
        <dbReference type="ChEBI" id="CHEBI:29969"/>
        <dbReference type="ChEBI" id="CHEBI:30616"/>
        <dbReference type="ChEBI" id="CHEBI:33019"/>
        <dbReference type="ChEBI" id="CHEBI:57586"/>
        <dbReference type="ChEBI" id="CHEBI:83144"/>
        <dbReference type="ChEBI" id="CHEBI:456215"/>
        <dbReference type="EC" id="6.3.4.15"/>
    </reaction>
</comment>
<dbReference type="GO" id="GO:0003677">
    <property type="term" value="F:DNA binding"/>
    <property type="evidence" value="ECO:0007669"/>
    <property type="project" value="UniProtKB-UniRule"/>
</dbReference>
<dbReference type="InterPro" id="IPR011991">
    <property type="entry name" value="ArsR-like_HTH"/>
</dbReference>
<dbReference type="InterPro" id="IPR003142">
    <property type="entry name" value="BPL_C"/>
</dbReference>
<dbReference type="Pfam" id="PF08279">
    <property type="entry name" value="HTH_11"/>
    <property type="match status" value="1"/>
</dbReference>
<dbReference type="SUPFAM" id="SSF55681">
    <property type="entry name" value="Class II aaRS and biotin synthetases"/>
    <property type="match status" value="1"/>
</dbReference>
<dbReference type="GO" id="GO:0004077">
    <property type="term" value="F:biotin--[biotin carboxyl-carrier protein] ligase activity"/>
    <property type="evidence" value="ECO:0007669"/>
    <property type="project" value="UniProtKB-UniRule"/>
</dbReference>
<keyword evidence="8" id="KW-1185">Reference proteome</keyword>
<dbReference type="InterPro" id="IPR036388">
    <property type="entry name" value="WH-like_DNA-bd_sf"/>
</dbReference>
<proteinExistence type="inferred from homology"/>
<comment type="function">
    <text evidence="5">Acts both as a biotin--[acetyl-CoA-carboxylase] ligase and a repressor.</text>
</comment>
<dbReference type="InterPro" id="IPR004143">
    <property type="entry name" value="BPL_LPL_catalytic"/>
</dbReference>
<dbReference type="Pfam" id="PF02237">
    <property type="entry name" value="BPL_C"/>
    <property type="match status" value="1"/>
</dbReference>
<dbReference type="PANTHER" id="PTHR12835">
    <property type="entry name" value="BIOTIN PROTEIN LIGASE"/>
    <property type="match status" value="1"/>
</dbReference>
<dbReference type="GO" id="GO:0009249">
    <property type="term" value="P:protein lipoylation"/>
    <property type="evidence" value="ECO:0007669"/>
    <property type="project" value="UniProtKB-ARBA"/>
</dbReference>
<keyword evidence="3 5" id="KW-0067">ATP-binding</keyword>
<dbReference type="GO" id="GO:0016740">
    <property type="term" value="F:transferase activity"/>
    <property type="evidence" value="ECO:0007669"/>
    <property type="project" value="UniProtKB-ARBA"/>
</dbReference>
<gene>
    <name evidence="5" type="primary">birA</name>
    <name evidence="7" type="ORF">DFR58_12637</name>
</gene>
<comment type="similarity">
    <text evidence="5">Belongs to the biotin--protein ligase family.</text>
</comment>
<feature type="domain" description="BPL/LPL catalytic" evidence="6">
    <location>
        <begin position="58"/>
        <end position="265"/>
    </location>
</feature>
<dbReference type="Proteomes" id="UP000253034">
    <property type="component" value="Unassembled WGS sequence"/>
</dbReference>
<dbReference type="Gene3D" id="3.30.930.10">
    <property type="entry name" value="Bira Bifunctional Protein, Domain 2"/>
    <property type="match status" value="1"/>
</dbReference>
<dbReference type="GO" id="GO:0005524">
    <property type="term" value="F:ATP binding"/>
    <property type="evidence" value="ECO:0007669"/>
    <property type="project" value="UniProtKB-UniRule"/>
</dbReference>
<protein>
    <recommendedName>
        <fullName evidence="5">Bifunctional ligase/repressor BirA</fullName>
    </recommendedName>
    <alternativeName>
        <fullName evidence="5">Biotin--[acetyl-CoA-carboxylase] ligase</fullName>
        <ecNumber evidence="5">6.3.4.15</ecNumber>
    </alternativeName>
    <alternativeName>
        <fullName evidence="5">Biotin--protein ligase</fullName>
    </alternativeName>
    <alternativeName>
        <fullName evidence="5">Biotin-[acetyl-CoA carboxylase] synthetase</fullName>
    </alternativeName>
</protein>
<dbReference type="InterPro" id="IPR008988">
    <property type="entry name" value="Transcriptional_repressor_C"/>
</dbReference>
<dbReference type="Pfam" id="PF03099">
    <property type="entry name" value="BPL_LplA_LipB"/>
    <property type="match status" value="1"/>
</dbReference>
<evidence type="ECO:0000256" key="2">
    <source>
        <dbReference type="ARBA" id="ARBA00022741"/>
    </source>
</evidence>
<sequence>MKYKVLNKLKANMGLYVSGEALSEQLGVSRTAVWKYINELKSQGYIIESSSKKGYSLSEGPEVISAYEIGHGLETQVVGKDIKYFNELDSTNTYAKLIAAEGCADGTAVIAEAQTAGKGRLGRGWSSAHKKGIWMSIVLRPLIAPEEIQIMTLAASIAVAKAIEQECHVRPGIKWPNDVLLESKKVCGILTEMNCEIERINFLVLGIGINVNHDMEDFPEALREIAGSLKECCGGEVAEPKKEFSRKNIIRCILAELDVIYRRLNTENEEAYADEAKQIVDEWKKYSVTIGRRVKAAMKGQELVGVATDITRDGRLIIACEDGSIREVMSGEVSVRGLLGYS</sequence>
<evidence type="ECO:0000256" key="1">
    <source>
        <dbReference type="ARBA" id="ARBA00022598"/>
    </source>
</evidence>
<feature type="binding site" evidence="5">
    <location>
        <position position="185"/>
    </location>
    <ligand>
        <name>biotin</name>
        <dbReference type="ChEBI" id="CHEBI:57586"/>
    </ligand>
</feature>
<dbReference type="GO" id="GO:0006355">
    <property type="term" value="P:regulation of DNA-templated transcription"/>
    <property type="evidence" value="ECO:0007669"/>
    <property type="project" value="UniProtKB-UniRule"/>
</dbReference>
<dbReference type="PANTHER" id="PTHR12835:SF5">
    <property type="entry name" value="BIOTIN--PROTEIN LIGASE"/>
    <property type="match status" value="1"/>
</dbReference>
<keyword evidence="5" id="KW-0678">Repressor</keyword>
<accession>A0A369AUY0</accession>
<dbReference type="Gene3D" id="1.10.10.10">
    <property type="entry name" value="Winged helix-like DNA-binding domain superfamily/Winged helix DNA-binding domain"/>
    <property type="match status" value="1"/>
</dbReference>
<dbReference type="EC" id="6.3.4.15" evidence="5"/>
<comment type="caution">
    <text evidence="7">The sequence shown here is derived from an EMBL/GenBank/DDBJ whole genome shotgun (WGS) entry which is preliminary data.</text>
</comment>
<keyword evidence="2 5" id="KW-0547">Nucleotide-binding</keyword>
<feature type="DNA-binding region" description="H-T-H motif" evidence="5">
    <location>
        <begin position="19"/>
        <end position="38"/>
    </location>
</feature>
<dbReference type="GO" id="GO:0005737">
    <property type="term" value="C:cytoplasm"/>
    <property type="evidence" value="ECO:0007669"/>
    <property type="project" value="TreeGrafter"/>
</dbReference>
<dbReference type="InterPro" id="IPR036390">
    <property type="entry name" value="WH_DNA-bd_sf"/>
</dbReference>
<dbReference type="NCBIfam" id="TIGR00121">
    <property type="entry name" value="birA_ligase"/>
    <property type="match status" value="1"/>
</dbReference>
<evidence type="ECO:0000256" key="3">
    <source>
        <dbReference type="ARBA" id="ARBA00022840"/>
    </source>
</evidence>
<keyword evidence="5" id="KW-0804">Transcription</keyword>
<dbReference type="SUPFAM" id="SSF50037">
    <property type="entry name" value="C-terminal domain of transcriptional repressors"/>
    <property type="match status" value="1"/>
</dbReference>
<dbReference type="PROSITE" id="PS51733">
    <property type="entry name" value="BPL_LPL_CATALYTIC"/>
    <property type="match status" value="1"/>
</dbReference>
<keyword evidence="5" id="KW-0805">Transcription regulation</keyword>
<dbReference type="InterPro" id="IPR030855">
    <property type="entry name" value="Bifunct_BirA"/>
</dbReference>
<keyword evidence="4 5" id="KW-0092">Biotin</keyword>
<dbReference type="CDD" id="cd16442">
    <property type="entry name" value="BPL"/>
    <property type="match status" value="1"/>
</dbReference>
<keyword evidence="5" id="KW-0238">DNA-binding</keyword>
<name>A0A369AUY0_9FIRM</name>
<dbReference type="CDD" id="cd00090">
    <property type="entry name" value="HTH_ARSR"/>
    <property type="match status" value="1"/>
</dbReference>
<dbReference type="HAMAP" id="MF_00978">
    <property type="entry name" value="Bifunct_BirA"/>
    <property type="match status" value="1"/>
</dbReference>
<reference evidence="7 8" key="1">
    <citation type="submission" date="2018-07" db="EMBL/GenBank/DDBJ databases">
        <title>Genomic Encyclopedia of Type Strains, Phase IV (KMG-IV): sequencing the most valuable type-strain genomes for metagenomic binning, comparative biology and taxonomic classification.</title>
        <authorList>
            <person name="Goeker M."/>
        </authorList>
    </citation>
    <scope>NUCLEOTIDE SEQUENCE [LARGE SCALE GENOMIC DNA]</scope>
    <source>
        <strain evidence="7 8">DSM 27016</strain>
    </source>
</reference>
<evidence type="ECO:0000313" key="8">
    <source>
        <dbReference type="Proteomes" id="UP000253034"/>
    </source>
</evidence>
<dbReference type="EMBL" id="QPJT01000026">
    <property type="protein sequence ID" value="RCX11264.1"/>
    <property type="molecule type" value="Genomic_DNA"/>
</dbReference>
<dbReference type="InterPro" id="IPR045864">
    <property type="entry name" value="aa-tRNA-synth_II/BPL/LPL"/>
</dbReference>
<organism evidence="7 8">
    <name type="scientific">Anaerobacterium chartisolvens</name>
    <dbReference type="NCBI Taxonomy" id="1297424"/>
    <lineage>
        <taxon>Bacteria</taxon>
        <taxon>Bacillati</taxon>
        <taxon>Bacillota</taxon>
        <taxon>Clostridia</taxon>
        <taxon>Eubacteriales</taxon>
        <taxon>Oscillospiraceae</taxon>
        <taxon>Anaerobacterium</taxon>
    </lineage>
</organism>
<dbReference type="SUPFAM" id="SSF46785">
    <property type="entry name" value="Winged helix' DNA-binding domain"/>
    <property type="match status" value="1"/>
</dbReference>
<dbReference type="InterPro" id="IPR004408">
    <property type="entry name" value="Biotin_CoA_COase_ligase"/>
</dbReference>
<evidence type="ECO:0000256" key="4">
    <source>
        <dbReference type="ARBA" id="ARBA00023267"/>
    </source>
</evidence>
<feature type="binding site" evidence="5">
    <location>
        <position position="114"/>
    </location>
    <ligand>
        <name>biotin</name>
        <dbReference type="ChEBI" id="CHEBI:57586"/>
    </ligand>
</feature>
<evidence type="ECO:0000259" key="6">
    <source>
        <dbReference type="PROSITE" id="PS51733"/>
    </source>
</evidence>
<dbReference type="AlphaFoldDB" id="A0A369AUY0"/>
<comment type="caution">
    <text evidence="5">Lacks conserved residue(s) required for the propagation of feature annotation.</text>
</comment>
<evidence type="ECO:0000313" key="7">
    <source>
        <dbReference type="EMBL" id="RCX11264.1"/>
    </source>
</evidence>